<keyword evidence="3" id="KW-1133">Transmembrane helix</keyword>
<dbReference type="GO" id="GO:0005886">
    <property type="term" value="C:plasma membrane"/>
    <property type="evidence" value="ECO:0007669"/>
    <property type="project" value="TreeGrafter"/>
</dbReference>
<evidence type="ECO:0000313" key="8">
    <source>
        <dbReference type="Proteomes" id="UP000683360"/>
    </source>
</evidence>
<feature type="domain" description="Cadherin" evidence="6">
    <location>
        <begin position="227"/>
        <end position="319"/>
    </location>
</feature>
<dbReference type="GO" id="GO:0007156">
    <property type="term" value="P:homophilic cell adhesion via plasma membrane adhesion molecules"/>
    <property type="evidence" value="ECO:0007669"/>
    <property type="project" value="InterPro"/>
</dbReference>
<keyword evidence="8" id="KW-1185">Reference proteome</keyword>
<keyword evidence="3" id="KW-0472">Membrane</keyword>
<dbReference type="InterPro" id="IPR002126">
    <property type="entry name" value="Cadherin-like_dom"/>
</dbReference>
<accession>A0A8S3Q727</accession>
<comment type="caution">
    <text evidence="7">The sequence shown here is derived from an EMBL/GenBank/DDBJ whole genome shotgun (WGS) entry which is preliminary data.</text>
</comment>
<feature type="domain" description="Cadherin" evidence="6">
    <location>
        <begin position="464"/>
        <end position="576"/>
    </location>
</feature>
<dbReference type="Proteomes" id="UP000683360">
    <property type="component" value="Unassembled WGS sequence"/>
</dbReference>
<comment type="subcellular location">
    <subcellularLocation>
        <location evidence="1">Membrane</location>
        <topology evidence="1">Single-pass membrane protein</topology>
    </subcellularLocation>
</comment>
<dbReference type="SMART" id="SM00112">
    <property type="entry name" value="CA"/>
    <property type="match status" value="4"/>
</dbReference>
<dbReference type="PROSITE" id="PS50268">
    <property type="entry name" value="CADHERIN_2"/>
    <property type="match status" value="4"/>
</dbReference>
<dbReference type="Pfam" id="PF00028">
    <property type="entry name" value="Cadherin"/>
    <property type="match status" value="2"/>
</dbReference>
<evidence type="ECO:0000256" key="5">
    <source>
        <dbReference type="PROSITE-ProRule" id="PRU00043"/>
    </source>
</evidence>
<dbReference type="PRINTS" id="PR00205">
    <property type="entry name" value="CADHERIN"/>
</dbReference>
<dbReference type="InterPro" id="IPR050174">
    <property type="entry name" value="Protocadherin/Cadherin-CA"/>
</dbReference>
<evidence type="ECO:0000256" key="4">
    <source>
        <dbReference type="ARBA" id="ARBA00023180"/>
    </source>
</evidence>
<protein>
    <recommendedName>
        <fullName evidence="6">Cadherin domain-containing protein</fullName>
    </recommendedName>
</protein>
<dbReference type="SUPFAM" id="SSF49313">
    <property type="entry name" value="Cadherin-like"/>
    <property type="match status" value="4"/>
</dbReference>
<dbReference type="OrthoDB" id="6154988at2759"/>
<dbReference type="EMBL" id="CAJPWZ010000358">
    <property type="protein sequence ID" value="CAG2191239.1"/>
    <property type="molecule type" value="Genomic_DNA"/>
</dbReference>
<dbReference type="CDD" id="cd11304">
    <property type="entry name" value="Cadherin_repeat"/>
    <property type="match status" value="4"/>
</dbReference>
<reference evidence="7" key="1">
    <citation type="submission" date="2021-03" db="EMBL/GenBank/DDBJ databases">
        <authorList>
            <person name="Bekaert M."/>
        </authorList>
    </citation>
    <scope>NUCLEOTIDE SEQUENCE</scope>
</reference>
<dbReference type="InterPro" id="IPR015919">
    <property type="entry name" value="Cadherin-like_sf"/>
</dbReference>
<dbReference type="PANTHER" id="PTHR24028">
    <property type="entry name" value="CADHERIN-87A"/>
    <property type="match status" value="1"/>
</dbReference>
<dbReference type="Gene3D" id="2.60.40.60">
    <property type="entry name" value="Cadherins"/>
    <property type="match status" value="4"/>
</dbReference>
<organism evidence="7 8">
    <name type="scientific">Mytilus edulis</name>
    <name type="common">Blue mussel</name>
    <dbReference type="NCBI Taxonomy" id="6550"/>
    <lineage>
        <taxon>Eukaryota</taxon>
        <taxon>Metazoa</taxon>
        <taxon>Spiralia</taxon>
        <taxon>Lophotrochozoa</taxon>
        <taxon>Mollusca</taxon>
        <taxon>Bivalvia</taxon>
        <taxon>Autobranchia</taxon>
        <taxon>Pteriomorphia</taxon>
        <taxon>Mytilida</taxon>
        <taxon>Mytiloidea</taxon>
        <taxon>Mytilidae</taxon>
        <taxon>Mytilinae</taxon>
        <taxon>Mytilus</taxon>
    </lineage>
</organism>
<evidence type="ECO:0000259" key="6">
    <source>
        <dbReference type="PROSITE" id="PS50268"/>
    </source>
</evidence>
<evidence type="ECO:0000313" key="7">
    <source>
        <dbReference type="EMBL" id="CAG2191239.1"/>
    </source>
</evidence>
<keyword evidence="5" id="KW-0106">Calcium</keyword>
<dbReference type="PANTHER" id="PTHR24028:SF328">
    <property type="entry name" value="CADHERIN-3"/>
    <property type="match status" value="1"/>
</dbReference>
<keyword evidence="2" id="KW-0812">Transmembrane</keyword>
<evidence type="ECO:0000256" key="2">
    <source>
        <dbReference type="ARBA" id="ARBA00022692"/>
    </source>
</evidence>
<feature type="domain" description="Cadherin" evidence="6">
    <location>
        <begin position="347"/>
        <end position="446"/>
    </location>
</feature>
<sequence length="606" mass="67475">MVTYAMINIDISKTKIPENTEAGYCVYMGTVDDVYDSHVYTIISDVSNRFQILQHRLCLKVKANFEDQPNKWNITIRTTDLDKAFFEKIFEFEILNANDPPKAAYLTPDTIPENSMINTTVGCFSGADDDPNQTLSFLLVNSNYKMFASYIENGQTCLKVAKDSNEKCPSEGGAYCLLNREKRKKRTVTVMARDDGNPRMKAYFDIHIHLSDVNDKPTEVVLDPSNIPEGVQPGNEVVAVVTKDEDIDQSHTYELINDPSGVFTIKDGKLIASRSFDYETEKLTEFTIDVKSTDNGENPLSVTSTIKFKIQDMNEVPYALQVTAENSPLSYENDEPKVRENANHVVIGTINVKDYDEGDWITLTLLDNADGRLELKNTICSSVGDVNVYCKGLLTTHSPFNYEIESSVTFSVQATDKAGLTKVINLTLEVVDFNDAASIKGIPPMSHDKEIVINIIDINEAPLDIQISKSQVAENSVNDVVVGNLTTIDPDNSGQTIQTFNYQLIDDGQGRFEIKGNTLQVKKSSEMCDNKPCILDYEQDKVVNIKVKVTDDGTPPLTLEKVMAISVTDVNDPPVIDIVGDTVPENSDADFEIGRYIYAMSVVYSF</sequence>
<dbReference type="AlphaFoldDB" id="A0A8S3Q727"/>
<gene>
    <name evidence="7" type="ORF">MEDL_6512</name>
</gene>
<evidence type="ECO:0000256" key="1">
    <source>
        <dbReference type="ARBA" id="ARBA00004167"/>
    </source>
</evidence>
<proteinExistence type="predicted"/>
<keyword evidence="4" id="KW-0325">Glycoprotein</keyword>
<name>A0A8S3Q727_MYTED</name>
<evidence type="ECO:0000256" key="3">
    <source>
        <dbReference type="ARBA" id="ARBA00022989"/>
    </source>
</evidence>
<feature type="domain" description="Cadherin" evidence="6">
    <location>
        <begin position="110"/>
        <end position="226"/>
    </location>
</feature>
<dbReference type="GO" id="GO:0005509">
    <property type="term" value="F:calcium ion binding"/>
    <property type="evidence" value="ECO:0007669"/>
    <property type="project" value="UniProtKB-UniRule"/>
</dbReference>